<dbReference type="SMART" id="SM00248">
    <property type="entry name" value="ANK"/>
    <property type="match status" value="2"/>
</dbReference>
<dbReference type="PRINTS" id="PR01415">
    <property type="entry name" value="ANKYRIN"/>
</dbReference>
<keyword evidence="1" id="KW-0040">ANK repeat</keyword>
<accession>A0A3Q2XLH2</accession>
<dbReference type="GeneTree" id="ENSGT00940000159459"/>
<dbReference type="PANTHER" id="PTHR46307:SF1">
    <property type="entry name" value="HISTONE-LYSINE N-METHYLTRANSFERASE EHMT2"/>
    <property type="match status" value="1"/>
</dbReference>
<dbReference type="GO" id="GO:0000122">
    <property type="term" value="P:negative regulation of transcription by RNA polymerase II"/>
    <property type="evidence" value="ECO:0007669"/>
    <property type="project" value="TreeGrafter"/>
</dbReference>
<protein>
    <submittedName>
        <fullName evidence="2">Uncharacterized protein</fullName>
    </submittedName>
</protein>
<dbReference type="PANTHER" id="PTHR46307">
    <property type="entry name" value="G9A, ISOFORM B"/>
    <property type="match status" value="1"/>
</dbReference>
<dbReference type="InterPro" id="IPR036770">
    <property type="entry name" value="Ankyrin_rpt-contain_sf"/>
</dbReference>
<dbReference type="Gene3D" id="1.25.40.20">
    <property type="entry name" value="Ankyrin repeat-containing domain"/>
    <property type="match status" value="1"/>
</dbReference>
<dbReference type="GO" id="GO:0002039">
    <property type="term" value="F:p53 binding"/>
    <property type="evidence" value="ECO:0007669"/>
    <property type="project" value="InterPro"/>
</dbReference>
<dbReference type="Proteomes" id="UP000264820">
    <property type="component" value="Unplaced"/>
</dbReference>
<name>A0A3Q2XLH2_HIPCM</name>
<dbReference type="InterPro" id="IPR002110">
    <property type="entry name" value="Ankyrin_rpt"/>
</dbReference>
<feature type="repeat" description="ANK" evidence="1">
    <location>
        <begin position="26"/>
        <end position="50"/>
    </location>
</feature>
<reference evidence="2" key="1">
    <citation type="submission" date="2025-08" db="UniProtKB">
        <authorList>
            <consortium name="Ensembl"/>
        </authorList>
    </citation>
    <scope>IDENTIFICATION</scope>
</reference>
<organism evidence="2 3">
    <name type="scientific">Hippocampus comes</name>
    <name type="common">Tiger tail seahorse</name>
    <dbReference type="NCBI Taxonomy" id="109280"/>
    <lineage>
        <taxon>Eukaryota</taxon>
        <taxon>Metazoa</taxon>
        <taxon>Chordata</taxon>
        <taxon>Craniata</taxon>
        <taxon>Vertebrata</taxon>
        <taxon>Euteleostomi</taxon>
        <taxon>Actinopterygii</taxon>
        <taxon>Neopterygii</taxon>
        <taxon>Teleostei</taxon>
        <taxon>Neoteleostei</taxon>
        <taxon>Acanthomorphata</taxon>
        <taxon>Syngnathiaria</taxon>
        <taxon>Syngnathiformes</taxon>
        <taxon>Syngnathoidei</taxon>
        <taxon>Syngnathidae</taxon>
        <taxon>Hippocampus</taxon>
    </lineage>
</organism>
<dbReference type="AlphaFoldDB" id="A0A3Q2XLH2"/>
<dbReference type="PROSITE" id="PS50088">
    <property type="entry name" value="ANK_REPEAT"/>
    <property type="match status" value="2"/>
</dbReference>
<dbReference type="STRING" id="109280.ENSHCOP00000005428"/>
<dbReference type="Pfam" id="PF12796">
    <property type="entry name" value="Ank_2"/>
    <property type="match status" value="1"/>
</dbReference>
<evidence type="ECO:0000313" key="2">
    <source>
        <dbReference type="Ensembl" id="ENSHCOP00000005428.1"/>
    </source>
</evidence>
<reference evidence="2" key="2">
    <citation type="submission" date="2025-09" db="UniProtKB">
        <authorList>
            <consortium name="Ensembl"/>
        </authorList>
    </citation>
    <scope>IDENTIFICATION</scope>
</reference>
<dbReference type="GO" id="GO:0005634">
    <property type="term" value="C:nucleus"/>
    <property type="evidence" value="ECO:0007669"/>
    <property type="project" value="TreeGrafter"/>
</dbReference>
<dbReference type="GO" id="GO:0000785">
    <property type="term" value="C:chromatin"/>
    <property type="evidence" value="ECO:0007669"/>
    <property type="project" value="TreeGrafter"/>
</dbReference>
<proteinExistence type="predicted"/>
<keyword evidence="3" id="KW-1185">Reference proteome</keyword>
<evidence type="ECO:0000313" key="3">
    <source>
        <dbReference type="Proteomes" id="UP000264820"/>
    </source>
</evidence>
<dbReference type="SUPFAM" id="SSF48403">
    <property type="entry name" value="Ankyrin repeat"/>
    <property type="match status" value="1"/>
</dbReference>
<feature type="repeat" description="ANK" evidence="1">
    <location>
        <begin position="60"/>
        <end position="92"/>
    </location>
</feature>
<sequence length="156" mass="17649">LEAIVNNHVEVARYLIQNGACVYHEDGYTGLHHAAKQGNLEIVNTLLETGQVDVNAQDSGGWTPIIWAAEHKHVEVIKVLLNRGADVTINDKVIAYQDTTKTSCYVSRRRKLNIFILHGSHAPIWMYIIANTNTCPEHLLFLLFEKTFTLYCTFLV</sequence>
<dbReference type="Ensembl" id="ENSHCOT00000005393.1">
    <property type="protein sequence ID" value="ENSHCOP00000005428.1"/>
    <property type="gene ID" value="ENSHCOG00000007099.1"/>
</dbReference>
<dbReference type="InterPro" id="IPR043550">
    <property type="entry name" value="EHMT1/EHMT2"/>
</dbReference>
<dbReference type="PROSITE" id="PS50297">
    <property type="entry name" value="ANK_REP_REGION"/>
    <property type="match status" value="2"/>
</dbReference>
<dbReference type="GO" id="GO:0046974">
    <property type="term" value="F:histone H3K9 methyltransferase activity"/>
    <property type="evidence" value="ECO:0007669"/>
    <property type="project" value="TreeGrafter"/>
</dbReference>
<evidence type="ECO:0000256" key="1">
    <source>
        <dbReference type="PROSITE-ProRule" id="PRU00023"/>
    </source>
</evidence>